<dbReference type="InterPro" id="IPR018056">
    <property type="entry name" value="Kringle_CS"/>
</dbReference>
<keyword evidence="1 3" id="KW-0420">Kringle</keyword>
<dbReference type="RefSeq" id="XP_022314627.1">
    <property type="nucleotide sequence ID" value="XM_022458919.1"/>
</dbReference>
<evidence type="ECO:0000313" key="7">
    <source>
        <dbReference type="RefSeq" id="XP_022314627.1"/>
    </source>
</evidence>
<feature type="domain" description="Kringle" evidence="5">
    <location>
        <begin position="33"/>
        <end position="108"/>
    </location>
</feature>
<comment type="caution">
    <text evidence="3">Lacks conserved residue(s) required for the propagation of feature annotation.</text>
</comment>
<dbReference type="PROSITE" id="PS50070">
    <property type="entry name" value="KRINGLE_2"/>
    <property type="match status" value="3"/>
</dbReference>
<dbReference type="CDD" id="cd00108">
    <property type="entry name" value="KR"/>
    <property type="match status" value="2"/>
</dbReference>
<dbReference type="SUPFAM" id="SSF57440">
    <property type="entry name" value="Kringle-like"/>
    <property type="match status" value="3"/>
</dbReference>
<evidence type="ECO:0000259" key="5">
    <source>
        <dbReference type="PROSITE" id="PS50070"/>
    </source>
</evidence>
<dbReference type="PANTHER" id="PTHR24261">
    <property type="entry name" value="PLASMINOGEN-RELATED"/>
    <property type="match status" value="1"/>
</dbReference>
<dbReference type="AlphaFoldDB" id="A0A8B8CFQ0"/>
<dbReference type="InterPro" id="IPR013806">
    <property type="entry name" value="Kringle-like"/>
</dbReference>
<accession>A0A8B8CFQ0</accession>
<sequence>MSGTLIVCALMHLVIIEVSSAVITYPNCKLTIEGMEYRGNISVTTSGRKCQRWDSHSPHTHEYDRLFHGGASVNKNYCRNPKANDEPTPWCYTTDPDVRFELCDVPVCECRETPNGETYIGMLSHTVYGNQCLRWDSLNASNPEYAAVLNLKGNISSHANYCRNPDRKTAPWCFVGGDLQWEYCDIPFCKRDSSECLRTPQGLDYFGTNSRTSDNIECQRWDKQEPNAHAFATEFMGLSVSEHKNYCRNPDSRERPWCYTVNSTVPFQYCDIPYCPEDTYYCDFSNENCVFDQENTNMTNWTLFTPNKATTLKCSIQNVIVQNTPCQGILVSSALKAFVVKLFIIIPWGSGLEQVLSTPC</sequence>
<reference evidence="7" key="1">
    <citation type="submission" date="2025-08" db="UniProtKB">
        <authorList>
            <consortium name="RefSeq"/>
        </authorList>
    </citation>
    <scope>IDENTIFICATION</scope>
    <source>
        <tissue evidence="7">Whole sample</tissue>
    </source>
</reference>
<feature type="chain" id="PRO_5034458281" evidence="4">
    <location>
        <begin position="22"/>
        <end position="360"/>
    </location>
</feature>
<evidence type="ECO:0000256" key="4">
    <source>
        <dbReference type="SAM" id="SignalP"/>
    </source>
</evidence>
<feature type="disulfide bond" evidence="3">
    <location>
        <begin position="247"/>
        <end position="270"/>
    </location>
</feature>
<protein>
    <submittedName>
        <fullName evidence="7">Plasminogen-like</fullName>
    </submittedName>
</protein>
<dbReference type="InterPro" id="IPR050759">
    <property type="entry name" value="Serine_protease_kringle"/>
</dbReference>
<dbReference type="GeneID" id="111119095"/>
<feature type="signal peptide" evidence="4">
    <location>
        <begin position="1"/>
        <end position="21"/>
    </location>
</feature>
<dbReference type="SMART" id="SM00130">
    <property type="entry name" value="KR"/>
    <property type="match status" value="3"/>
</dbReference>
<evidence type="ECO:0000256" key="2">
    <source>
        <dbReference type="ARBA" id="ARBA00023157"/>
    </source>
</evidence>
<dbReference type="Gene3D" id="2.40.20.10">
    <property type="entry name" value="Plasminogen Kringle 4"/>
    <property type="match status" value="3"/>
</dbReference>
<dbReference type="OrthoDB" id="6134085at2759"/>
<keyword evidence="6" id="KW-1185">Reference proteome</keyword>
<keyword evidence="2 3" id="KW-1015">Disulfide bond</keyword>
<dbReference type="PANTHER" id="PTHR24261:SF7">
    <property type="entry name" value="KRINGLE DOMAIN-CONTAINING PROTEIN"/>
    <property type="match status" value="1"/>
</dbReference>
<dbReference type="InterPro" id="IPR000001">
    <property type="entry name" value="Kringle"/>
</dbReference>
<organism evidence="6 7">
    <name type="scientific">Crassostrea virginica</name>
    <name type="common">Eastern oyster</name>
    <dbReference type="NCBI Taxonomy" id="6565"/>
    <lineage>
        <taxon>Eukaryota</taxon>
        <taxon>Metazoa</taxon>
        <taxon>Spiralia</taxon>
        <taxon>Lophotrochozoa</taxon>
        <taxon>Mollusca</taxon>
        <taxon>Bivalvia</taxon>
        <taxon>Autobranchia</taxon>
        <taxon>Pteriomorphia</taxon>
        <taxon>Ostreida</taxon>
        <taxon>Ostreoidea</taxon>
        <taxon>Ostreidae</taxon>
        <taxon>Crassostrea</taxon>
    </lineage>
</organism>
<dbReference type="InterPro" id="IPR038178">
    <property type="entry name" value="Kringle_sf"/>
</dbReference>
<dbReference type="Proteomes" id="UP000694844">
    <property type="component" value="Chromosome 2"/>
</dbReference>
<feature type="domain" description="Kringle" evidence="5">
    <location>
        <begin position="115"/>
        <end position="189"/>
    </location>
</feature>
<name>A0A8B8CFQ0_CRAVI</name>
<dbReference type="Pfam" id="PF00051">
    <property type="entry name" value="Kringle"/>
    <property type="match status" value="3"/>
</dbReference>
<gene>
    <name evidence="7" type="primary">LOC111119095</name>
</gene>
<evidence type="ECO:0000256" key="3">
    <source>
        <dbReference type="PROSITE-ProRule" id="PRU00121"/>
    </source>
</evidence>
<evidence type="ECO:0000256" key="1">
    <source>
        <dbReference type="ARBA" id="ARBA00022572"/>
    </source>
</evidence>
<feature type="domain" description="Kringle" evidence="5">
    <location>
        <begin position="201"/>
        <end position="275"/>
    </location>
</feature>
<dbReference type="KEGG" id="cvn:111119095"/>
<dbReference type="PROSITE" id="PS00021">
    <property type="entry name" value="KRINGLE_1"/>
    <property type="match status" value="2"/>
</dbReference>
<evidence type="ECO:0000313" key="6">
    <source>
        <dbReference type="Proteomes" id="UP000694844"/>
    </source>
</evidence>
<proteinExistence type="predicted"/>
<dbReference type="PRINTS" id="PR00018">
    <property type="entry name" value="KRINGLE"/>
</dbReference>
<keyword evidence="4" id="KW-0732">Signal</keyword>